<reference evidence="1 2" key="1">
    <citation type="journal article" date="2014" name="Genome Biol. Evol.">
        <title>The genome of the myxosporean Thelohanellus kitauei shows adaptations to nutrient acquisition within its fish host.</title>
        <authorList>
            <person name="Yang Y."/>
            <person name="Xiong J."/>
            <person name="Zhou Z."/>
            <person name="Huo F."/>
            <person name="Miao W."/>
            <person name="Ran C."/>
            <person name="Liu Y."/>
            <person name="Zhang J."/>
            <person name="Feng J."/>
            <person name="Wang M."/>
            <person name="Wang M."/>
            <person name="Wang L."/>
            <person name="Yao B."/>
        </authorList>
    </citation>
    <scope>NUCLEOTIDE SEQUENCE [LARGE SCALE GENOMIC DNA]</scope>
    <source>
        <strain evidence="1">Wuqing</strain>
    </source>
</reference>
<accession>A0A0C2MD03</accession>
<keyword evidence="2" id="KW-1185">Reference proteome</keyword>
<dbReference type="AlphaFoldDB" id="A0A0C2MD03"/>
<dbReference type="EMBL" id="JWZT01004031">
    <property type="protein sequence ID" value="KII65036.1"/>
    <property type="molecule type" value="Genomic_DNA"/>
</dbReference>
<sequence>MGVDLPMFTERSFVYMDSSLDQKDLECKNQNSPKVLVLFDFKMYRKMYQQIKDIKKPKPRKQVNKFPKTIAQVVELTETATLRDHIDNIPLKSEKEDTIKMRVEVRSRVSRRNTFIETENDIEPPKLMAKVDEKGEIMPEE</sequence>
<proteinExistence type="predicted"/>
<comment type="caution">
    <text evidence="1">The sequence shown here is derived from an EMBL/GenBank/DDBJ whole genome shotgun (WGS) entry which is preliminary data.</text>
</comment>
<dbReference type="Proteomes" id="UP000031668">
    <property type="component" value="Unassembled WGS sequence"/>
</dbReference>
<organism evidence="1 2">
    <name type="scientific">Thelohanellus kitauei</name>
    <name type="common">Myxosporean</name>
    <dbReference type="NCBI Taxonomy" id="669202"/>
    <lineage>
        <taxon>Eukaryota</taxon>
        <taxon>Metazoa</taxon>
        <taxon>Cnidaria</taxon>
        <taxon>Myxozoa</taxon>
        <taxon>Myxosporea</taxon>
        <taxon>Bivalvulida</taxon>
        <taxon>Platysporina</taxon>
        <taxon>Myxobolidae</taxon>
        <taxon>Thelohanellus</taxon>
    </lineage>
</organism>
<name>A0A0C2MD03_THEKT</name>
<gene>
    <name evidence="1" type="ORF">RF11_10757</name>
</gene>
<evidence type="ECO:0000313" key="2">
    <source>
        <dbReference type="Proteomes" id="UP000031668"/>
    </source>
</evidence>
<evidence type="ECO:0000313" key="1">
    <source>
        <dbReference type="EMBL" id="KII65036.1"/>
    </source>
</evidence>
<protein>
    <submittedName>
        <fullName evidence="1">Uncharacterized protein</fullName>
    </submittedName>
</protein>